<sequence>MANPTTRLTTALPLILALLAASGQPVAARTDYAGCVSTALPAAHTTIWYVPGTGELCEPVDCGGGRAPPKTVPGCPAYKGTETVTPKFWEGFEGAQATPTAVPGGAGDDGEDSEGEGEGGDGEGEDGGNGVGVSVGVTGGAKGTVTVTLGGGTAAVSRTASRTKDVEETGAAGAGGDSDDEDEDDGEGGKSSAATATGGGRKPMATLTQVMTAVETVDGVVRPVPTGEGDGEGVAAQSTVSLAAAVPTAAVVGKAVFGVVAAGVAAAGLVLA</sequence>
<proteinExistence type="predicted"/>
<evidence type="ECO:0000313" key="2">
    <source>
        <dbReference type="Proteomes" id="UP000724584"/>
    </source>
</evidence>
<evidence type="ECO:0000313" key="1">
    <source>
        <dbReference type="EMBL" id="KAH6617182.1"/>
    </source>
</evidence>
<reference evidence="1 2" key="1">
    <citation type="journal article" date="2021" name="Nat. Commun.">
        <title>Genetic determinants of endophytism in the Arabidopsis root mycobiome.</title>
        <authorList>
            <person name="Mesny F."/>
            <person name="Miyauchi S."/>
            <person name="Thiergart T."/>
            <person name="Pickel B."/>
            <person name="Atanasova L."/>
            <person name="Karlsson M."/>
            <person name="Huettel B."/>
            <person name="Barry K.W."/>
            <person name="Haridas S."/>
            <person name="Chen C."/>
            <person name="Bauer D."/>
            <person name="Andreopoulos W."/>
            <person name="Pangilinan J."/>
            <person name="LaButti K."/>
            <person name="Riley R."/>
            <person name="Lipzen A."/>
            <person name="Clum A."/>
            <person name="Drula E."/>
            <person name="Henrissat B."/>
            <person name="Kohler A."/>
            <person name="Grigoriev I.V."/>
            <person name="Martin F.M."/>
            <person name="Hacquard S."/>
        </authorList>
    </citation>
    <scope>NUCLEOTIDE SEQUENCE [LARGE SCALE GENOMIC DNA]</scope>
    <source>
        <strain evidence="1 2">MPI-SDFR-AT-0079</strain>
    </source>
</reference>
<name>A0ACB7NV13_9PEZI</name>
<dbReference type="EMBL" id="JAGIZQ010000007">
    <property type="protein sequence ID" value="KAH6617182.1"/>
    <property type="molecule type" value="Genomic_DNA"/>
</dbReference>
<accession>A0ACB7NV13</accession>
<gene>
    <name evidence="1" type="ORF">F5144DRAFT_385408</name>
</gene>
<keyword evidence="2" id="KW-1185">Reference proteome</keyword>
<organism evidence="1 2">
    <name type="scientific">Chaetomium tenue</name>
    <dbReference type="NCBI Taxonomy" id="1854479"/>
    <lineage>
        <taxon>Eukaryota</taxon>
        <taxon>Fungi</taxon>
        <taxon>Dikarya</taxon>
        <taxon>Ascomycota</taxon>
        <taxon>Pezizomycotina</taxon>
        <taxon>Sordariomycetes</taxon>
        <taxon>Sordariomycetidae</taxon>
        <taxon>Sordariales</taxon>
        <taxon>Chaetomiaceae</taxon>
        <taxon>Chaetomium</taxon>
    </lineage>
</organism>
<protein>
    <submittedName>
        <fullName evidence="1">Uncharacterized protein</fullName>
    </submittedName>
</protein>
<dbReference type="Proteomes" id="UP000724584">
    <property type="component" value="Unassembled WGS sequence"/>
</dbReference>
<comment type="caution">
    <text evidence="1">The sequence shown here is derived from an EMBL/GenBank/DDBJ whole genome shotgun (WGS) entry which is preliminary data.</text>
</comment>